<dbReference type="InterPro" id="IPR013785">
    <property type="entry name" value="Aldolase_TIM"/>
</dbReference>
<dbReference type="InterPro" id="IPR050268">
    <property type="entry name" value="NADH-dep_flavin_reductase"/>
</dbReference>
<dbReference type="EMBL" id="JAERTX010000004">
    <property type="protein sequence ID" value="MBM9459193.1"/>
    <property type="molecule type" value="Genomic_DNA"/>
</dbReference>
<comment type="similarity">
    <text evidence="1">Belongs to the non-flavoprotein flavin reductase family.</text>
</comment>
<comment type="caution">
    <text evidence="4">The sequence shown here is derived from an EMBL/GenBank/DDBJ whole genome shotgun (WGS) entry which is preliminary data.</text>
</comment>
<dbReference type="Pfam" id="PF00682">
    <property type="entry name" value="HMGL-like"/>
    <property type="match status" value="1"/>
</dbReference>
<dbReference type="Gene3D" id="3.20.20.70">
    <property type="entry name" value="Aldolase class I"/>
    <property type="match status" value="1"/>
</dbReference>
<evidence type="ECO:0000313" key="5">
    <source>
        <dbReference type="Proteomes" id="UP000663791"/>
    </source>
</evidence>
<dbReference type="Proteomes" id="UP000663791">
    <property type="component" value="Unassembled WGS sequence"/>
</dbReference>
<dbReference type="InterPro" id="IPR000891">
    <property type="entry name" value="PYR_CT"/>
</dbReference>
<accession>A0A939BXB9</accession>
<keyword evidence="2" id="KW-0560">Oxidoreductase</keyword>
<dbReference type="PROSITE" id="PS50991">
    <property type="entry name" value="PYR_CT"/>
    <property type="match status" value="1"/>
</dbReference>
<dbReference type="SUPFAM" id="SSF51569">
    <property type="entry name" value="Aldolase"/>
    <property type="match status" value="1"/>
</dbReference>
<gene>
    <name evidence="4" type="ORF">JK386_04710</name>
</gene>
<name>A0A939BXB9_9ACTN</name>
<dbReference type="SUPFAM" id="SSF50475">
    <property type="entry name" value="FMN-binding split barrel"/>
    <property type="match status" value="1"/>
</dbReference>
<organism evidence="4 5">
    <name type="scientific">Nocardioides faecalis</name>
    <dbReference type="NCBI Taxonomy" id="2803858"/>
    <lineage>
        <taxon>Bacteria</taxon>
        <taxon>Bacillati</taxon>
        <taxon>Actinomycetota</taxon>
        <taxon>Actinomycetes</taxon>
        <taxon>Propionibacteriales</taxon>
        <taxon>Nocardioidaceae</taxon>
        <taxon>Nocardioides</taxon>
    </lineage>
</organism>
<dbReference type="InterPro" id="IPR002563">
    <property type="entry name" value="Flavin_Rdtase-like_dom"/>
</dbReference>
<dbReference type="InterPro" id="IPR012349">
    <property type="entry name" value="Split_barrel_FMN-bd"/>
</dbReference>
<reference evidence="4" key="1">
    <citation type="submission" date="2021-01" db="EMBL/GenBank/DDBJ databases">
        <title>Novel species in genus Nocardioides.</title>
        <authorList>
            <person name="Zhang G."/>
        </authorList>
    </citation>
    <scope>NUCLEOTIDE SEQUENCE</scope>
    <source>
        <strain evidence="4">Zg-536</strain>
    </source>
</reference>
<feature type="domain" description="Pyruvate carboxyltransferase" evidence="3">
    <location>
        <begin position="289"/>
        <end position="397"/>
    </location>
</feature>
<evidence type="ECO:0000259" key="3">
    <source>
        <dbReference type="PROSITE" id="PS50991"/>
    </source>
</evidence>
<proteinExistence type="inferred from homology"/>
<dbReference type="Pfam" id="PF01613">
    <property type="entry name" value="Flavin_Reduct"/>
    <property type="match status" value="1"/>
</dbReference>
<keyword evidence="5" id="KW-1185">Reference proteome</keyword>
<sequence>MIDQATFRDVMSQWPSGVTVVTTLAADGSPHGMTASSFSSVSLDPPLVSICLTTTLYTHELIKNSGVFGISVLAKDQQEVGRRFAGMDPTVTDRFAGEQWAYAETGVPLLDSALGWFDCRVVHAYPGGDHTIFVGEVLAGHAAGKSAPLLFHSRGWGQFADVLPDIATLSDSGVVAGVAGSAAGVPAAPVAAGVAEAGVRVRIADLTAATSAADAQALLPRTYPLDAASVLVADRAQADLALEAGVAVVERELDPLVPGALEEVLASLAGIEARSAVILRDPFSDECHESVLAAVRALGRAGVAEIGLPDSAGSATPLQVRGLLQEVVALARPVPVRMNLHDRDRLGLVKAITALKSGVRHFDTTLAGLDGAVATEDLIRLLEEVDVDTSVDSAALVALAGELRTTVAGAAADAPDLPLSASTDATEIVGAAG</sequence>
<dbReference type="PANTHER" id="PTHR30466:SF11">
    <property type="entry name" value="FLAVIN-DEPENDENT MONOOXYGENASE, REDUCTASE SUBUNIT HSAB"/>
    <property type="match status" value="1"/>
</dbReference>
<dbReference type="GO" id="GO:0010181">
    <property type="term" value="F:FMN binding"/>
    <property type="evidence" value="ECO:0007669"/>
    <property type="project" value="InterPro"/>
</dbReference>
<dbReference type="AlphaFoldDB" id="A0A939BXB9"/>
<dbReference type="RefSeq" id="WP_205290514.1">
    <property type="nucleotide sequence ID" value="NZ_CP074406.1"/>
</dbReference>
<dbReference type="PANTHER" id="PTHR30466">
    <property type="entry name" value="FLAVIN REDUCTASE"/>
    <property type="match status" value="1"/>
</dbReference>
<dbReference type="Gene3D" id="2.30.110.10">
    <property type="entry name" value="Electron Transport, Fmn-binding Protein, Chain A"/>
    <property type="match status" value="1"/>
</dbReference>
<dbReference type="GO" id="GO:0042602">
    <property type="term" value="F:riboflavin reductase (NADPH) activity"/>
    <property type="evidence" value="ECO:0007669"/>
    <property type="project" value="TreeGrafter"/>
</dbReference>
<dbReference type="SMART" id="SM00903">
    <property type="entry name" value="Flavin_Reduct"/>
    <property type="match status" value="1"/>
</dbReference>
<evidence type="ECO:0000313" key="4">
    <source>
        <dbReference type="EMBL" id="MBM9459193.1"/>
    </source>
</evidence>
<evidence type="ECO:0000256" key="2">
    <source>
        <dbReference type="ARBA" id="ARBA00023002"/>
    </source>
</evidence>
<protein>
    <submittedName>
        <fullName evidence="4">Flavin reductase</fullName>
    </submittedName>
</protein>
<evidence type="ECO:0000256" key="1">
    <source>
        <dbReference type="ARBA" id="ARBA00008898"/>
    </source>
</evidence>